<name>A0AAW9VBT9_9GAMM</name>
<evidence type="ECO:0000313" key="2">
    <source>
        <dbReference type="Proteomes" id="UP000449944"/>
    </source>
</evidence>
<dbReference type="RefSeq" id="WP_154601529.1">
    <property type="nucleotide sequence ID" value="NZ_CP186333.1"/>
</dbReference>
<reference evidence="1 2" key="1">
    <citation type="submission" date="2019-10" db="EMBL/GenBank/DDBJ databases">
        <title>Comparative genomic analysis of Providencia.</title>
        <authorList>
            <person name="Yuan C."/>
            <person name="Wei Y."/>
            <person name="Yin Z."/>
        </authorList>
    </citation>
    <scope>NUCLEOTIDE SEQUENCE [LARGE SCALE GENOMIC DNA]</scope>
    <source>
        <strain evidence="2">wls1934</strain>
    </source>
</reference>
<evidence type="ECO:0000313" key="1">
    <source>
        <dbReference type="EMBL" id="MTC35305.1"/>
    </source>
</evidence>
<proteinExistence type="predicted"/>
<sequence length="61" mass="6619">MGKARNSGAKLSVQLYDIDAILGKSGMARHVVALSLVCEYPHPSLITQQNEAQLLLQQIQA</sequence>
<accession>A0AAW9VBT9</accession>
<gene>
    <name evidence="1" type="ORF">GKR67_11855</name>
</gene>
<protein>
    <submittedName>
        <fullName evidence="1">Uncharacterized protein</fullName>
    </submittedName>
</protein>
<dbReference type="EMBL" id="WLUB01000044">
    <property type="protein sequence ID" value="MTC35305.1"/>
    <property type="molecule type" value="Genomic_DNA"/>
</dbReference>
<comment type="caution">
    <text evidence="1">The sequence shown here is derived from an EMBL/GenBank/DDBJ whole genome shotgun (WGS) entry which is preliminary data.</text>
</comment>
<dbReference type="AlphaFoldDB" id="A0AAW9VBT9"/>
<organism evidence="1 2">
    <name type="scientific">Providencia alcalifaciens</name>
    <dbReference type="NCBI Taxonomy" id="126385"/>
    <lineage>
        <taxon>Bacteria</taxon>
        <taxon>Pseudomonadati</taxon>
        <taxon>Pseudomonadota</taxon>
        <taxon>Gammaproteobacteria</taxon>
        <taxon>Enterobacterales</taxon>
        <taxon>Morganellaceae</taxon>
        <taxon>Providencia</taxon>
    </lineage>
</organism>
<dbReference type="Proteomes" id="UP000449944">
    <property type="component" value="Unassembled WGS sequence"/>
</dbReference>